<protein>
    <submittedName>
        <fullName evidence="3">Uncharacterized protein</fullName>
    </submittedName>
</protein>
<reference evidence="3" key="1">
    <citation type="submission" date="2021-01" db="EMBL/GenBank/DDBJ databases">
        <authorList>
            <person name="Corre E."/>
            <person name="Pelletier E."/>
            <person name="Niang G."/>
            <person name="Scheremetjew M."/>
            <person name="Finn R."/>
            <person name="Kale V."/>
            <person name="Holt S."/>
            <person name="Cochrane G."/>
            <person name="Meng A."/>
            <person name="Brown T."/>
            <person name="Cohen L."/>
        </authorList>
    </citation>
    <scope>NUCLEOTIDE SEQUENCE</scope>
    <source>
        <strain evidence="3">CCAP1064/1</strain>
    </source>
</reference>
<sequence length="242" mass="28505">MESIIVETFNEWEYGEKIFLQRLEEQCAKVDTRIPSAKGWDYFSAVTHLHAFTEYDTYQDLMKKVVAQQILANFQKFMYEVVATIFILFVLLVLSSVLIVFYRRRVKYLNASELAHGEADGNVICINGEEKEKTRYNLSKIKKRRRCSMRLISNFIAEVYTHVLAQIRNFKCPKLPRISVRKGDNRKRRINSRYINSSDESESENSNEDEDDDEDNEMCSESDYKDDDGYDSNYDEDEKLID</sequence>
<evidence type="ECO:0000256" key="1">
    <source>
        <dbReference type="SAM" id="MobiDB-lite"/>
    </source>
</evidence>
<gene>
    <name evidence="3" type="ORF">PINE0816_LOCUS16198</name>
</gene>
<dbReference type="EMBL" id="HBEL01034432">
    <property type="protein sequence ID" value="CAD8420063.1"/>
    <property type="molecule type" value="Transcribed_RNA"/>
</dbReference>
<keyword evidence="2" id="KW-0812">Transmembrane</keyword>
<evidence type="ECO:0000256" key="2">
    <source>
        <dbReference type="SAM" id="Phobius"/>
    </source>
</evidence>
<name>A0A7S0CD40_9STRA</name>
<feature type="transmembrane region" description="Helical" evidence="2">
    <location>
        <begin position="81"/>
        <end position="102"/>
    </location>
</feature>
<feature type="compositionally biased region" description="Acidic residues" evidence="1">
    <location>
        <begin position="199"/>
        <end position="242"/>
    </location>
</feature>
<organism evidence="3">
    <name type="scientific">Proboscia inermis</name>
    <dbReference type="NCBI Taxonomy" id="420281"/>
    <lineage>
        <taxon>Eukaryota</taxon>
        <taxon>Sar</taxon>
        <taxon>Stramenopiles</taxon>
        <taxon>Ochrophyta</taxon>
        <taxon>Bacillariophyta</taxon>
        <taxon>Coscinodiscophyceae</taxon>
        <taxon>Rhizosoleniophycidae</taxon>
        <taxon>Rhizosoleniales</taxon>
        <taxon>Rhizosoleniaceae</taxon>
        <taxon>Proboscia</taxon>
    </lineage>
</organism>
<accession>A0A7S0CD40</accession>
<keyword evidence="2" id="KW-1133">Transmembrane helix</keyword>
<keyword evidence="2" id="KW-0472">Membrane</keyword>
<evidence type="ECO:0000313" key="3">
    <source>
        <dbReference type="EMBL" id="CAD8420063.1"/>
    </source>
</evidence>
<feature type="region of interest" description="Disordered" evidence="1">
    <location>
        <begin position="189"/>
        <end position="242"/>
    </location>
</feature>
<proteinExistence type="predicted"/>
<dbReference type="AlphaFoldDB" id="A0A7S0CD40"/>